<evidence type="ECO:0000313" key="1">
    <source>
        <dbReference type="EMBL" id="KIL71493.1"/>
    </source>
</evidence>
<protein>
    <recommendedName>
        <fullName evidence="3">Serine-threonine/tyrosine-protein kinase catalytic domain-containing protein</fullName>
    </recommendedName>
</protein>
<dbReference type="HOGENOM" id="CLU_2637549_0_0_1"/>
<organism evidence="1 2">
    <name type="scientific">Amanita muscaria (strain Koide BX008)</name>
    <dbReference type="NCBI Taxonomy" id="946122"/>
    <lineage>
        <taxon>Eukaryota</taxon>
        <taxon>Fungi</taxon>
        <taxon>Dikarya</taxon>
        <taxon>Basidiomycota</taxon>
        <taxon>Agaricomycotina</taxon>
        <taxon>Agaricomycetes</taxon>
        <taxon>Agaricomycetidae</taxon>
        <taxon>Agaricales</taxon>
        <taxon>Pluteineae</taxon>
        <taxon>Amanitaceae</taxon>
        <taxon>Amanita</taxon>
    </lineage>
</organism>
<evidence type="ECO:0000313" key="2">
    <source>
        <dbReference type="Proteomes" id="UP000054549"/>
    </source>
</evidence>
<gene>
    <name evidence="1" type="ORF">M378DRAFT_223385</name>
</gene>
<sequence length="92" mass="10961">MCREQCYYDGYYYFTAIHSFGILFYQVLFSEDDDHIHDGATVKIRPREPEIPDKAWQLIQWCCTEDPKERPTIDQLVQEMESWISLGQFTSS</sequence>
<dbReference type="Proteomes" id="UP000054549">
    <property type="component" value="Unassembled WGS sequence"/>
</dbReference>
<dbReference type="SUPFAM" id="SSF56112">
    <property type="entry name" value="Protein kinase-like (PK-like)"/>
    <property type="match status" value="1"/>
</dbReference>
<dbReference type="AlphaFoldDB" id="A0A0C2XQN5"/>
<dbReference type="Gene3D" id="1.10.510.10">
    <property type="entry name" value="Transferase(Phosphotransferase) domain 1"/>
    <property type="match status" value="1"/>
</dbReference>
<dbReference type="EMBL" id="KN818222">
    <property type="protein sequence ID" value="KIL71493.1"/>
    <property type="molecule type" value="Genomic_DNA"/>
</dbReference>
<dbReference type="InParanoid" id="A0A0C2XQN5"/>
<dbReference type="OrthoDB" id="26722at2759"/>
<proteinExistence type="predicted"/>
<reference evidence="1 2" key="1">
    <citation type="submission" date="2014-04" db="EMBL/GenBank/DDBJ databases">
        <title>Evolutionary Origins and Diversification of the Mycorrhizal Mutualists.</title>
        <authorList>
            <consortium name="DOE Joint Genome Institute"/>
            <consortium name="Mycorrhizal Genomics Consortium"/>
            <person name="Kohler A."/>
            <person name="Kuo A."/>
            <person name="Nagy L.G."/>
            <person name="Floudas D."/>
            <person name="Copeland A."/>
            <person name="Barry K.W."/>
            <person name="Cichocki N."/>
            <person name="Veneault-Fourrey C."/>
            <person name="LaButti K."/>
            <person name="Lindquist E.A."/>
            <person name="Lipzen A."/>
            <person name="Lundell T."/>
            <person name="Morin E."/>
            <person name="Murat C."/>
            <person name="Riley R."/>
            <person name="Ohm R."/>
            <person name="Sun H."/>
            <person name="Tunlid A."/>
            <person name="Henrissat B."/>
            <person name="Grigoriev I.V."/>
            <person name="Hibbett D.S."/>
            <person name="Martin F."/>
        </authorList>
    </citation>
    <scope>NUCLEOTIDE SEQUENCE [LARGE SCALE GENOMIC DNA]</scope>
    <source>
        <strain evidence="1 2">Koide BX008</strain>
    </source>
</reference>
<keyword evidence="2" id="KW-1185">Reference proteome</keyword>
<accession>A0A0C2XQN5</accession>
<name>A0A0C2XQN5_AMAMK</name>
<evidence type="ECO:0008006" key="3">
    <source>
        <dbReference type="Google" id="ProtNLM"/>
    </source>
</evidence>
<dbReference type="InterPro" id="IPR011009">
    <property type="entry name" value="Kinase-like_dom_sf"/>
</dbReference>